<sequence length="356" mass="40617">MEKVTLLSLANSIEQLSRQFQSLVQCLEDNHNSPSKVFKVFGSTSKTPNVPKVLQHSSEKTKTDSSIAKTGPRHIVNQINLPGLKLPICVPVHFKPTAAMDLDYDELAIAAYLYGNTLMYNDEEELVLSYGTRAHRDVFRSLFPDREIQDEVLMLVAKMMSEMTIESGYWFLPPYFADSQRTRMDPCCMGFLITEICLGKDDCFKRVFIPVSEMNKECRKHWYLVVVDRVERQVILLDPNPTKFKDRRRKTAINLATYLEDVLDPLNSYYDSETTPTFSTIGYGFVELEGTSKLKDESNDAGVWVASWMMTCVDASNFNIEVDEVNRMKIAVSLVLKDHNIIEHSIKTKAIANLQL</sequence>
<dbReference type="Proteomes" id="UP001341840">
    <property type="component" value="Unassembled WGS sequence"/>
</dbReference>
<comment type="caution">
    <text evidence="1">The sequence shown here is derived from an EMBL/GenBank/DDBJ whole genome shotgun (WGS) entry which is preliminary data.</text>
</comment>
<dbReference type="SUPFAM" id="SSF54001">
    <property type="entry name" value="Cysteine proteinases"/>
    <property type="match status" value="1"/>
</dbReference>
<evidence type="ECO:0000313" key="2">
    <source>
        <dbReference type="Proteomes" id="UP001341840"/>
    </source>
</evidence>
<organism evidence="1 2">
    <name type="scientific">Stylosanthes scabra</name>
    <dbReference type="NCBI Taxonomy" id="79078"/>
    <lineage>
        <taxon>Eukaryota</taxon>
        <taxon>Viridiplantae</taxon>
        <taxon>Streptophyta</taxon>
        <taxon>Embryophyta</taxon>
        <taxon>Tracheophyta</taxon>
        <taxon>Spermatophyta</taxon>
        <taxon>Magnoliopsida</taxon>
        <taxon>eudicotyledons</taxon>
        <taxon>Gunneridae</taxon>
        <taxon>Pentapetalae</taxon>
        <taxon>rosids</taxon>
        <taxon>fabids</taxon>
        <taxon>Fabales</taxon>
        <taxon>Fabaceae</taxon>
        <taxon>Papilionoideae</taxon>
        <taxon>50 kb inversion clade</taxon>
        <taxon>dalbergioids sensu lato</taxon>
        <taxon>Dalbergieae</taxon>
        <taxon>Pterocarpus clade</taxon>
        <taxon>Stylosanthes</taxon>
    </lineage>
</organism>
<accession>A0ABU6W6X7</accession>
<name>A0ABU6W6X7_9FABA</name>
<dbReference type="Gene3D" id="3.40.395.10">
    <property type="entry name" value="Adenoviral Proteinase, Chain A"/>
    <property type="match status" value="1"/>
</dbReference>
<reference evidence="1 2" key="1">
    <citation type="journal article" date="2023" name="Plants (Basel)">
        <title>Bridging the Gap: Combining Genomics and Transcriptomics Approaches to Understand Stylosanthes scabra, an Orphan Legume from the Brazilian Caatinga.</title>
        <authorList>
            <person name="Ferreira-Neto J.R.C."/>
            <person name="da Silva M.D."/>
            <person name="Binneck E."/>
            <person name="de Melo N.F."/>
            <person name="da Silva R.H."/>
            <person name="de Melo A.L.T.M."/>
            <person name="Pandolfi V."/>
            <person name="Bustamante F.O."/>
            <person name="Brasileiro-Vidal A.C."/>
            <person name="Benko-Iseppon A.M."/>
        </authorList>
    </citation>
    <scope>NUCLEOTIDE SEQUENCE [LARGE SCALE GENOMIC DNA]</scope>
    <source>
        <tissue evidence="1">Leaves</tissue>
    </source>
</reference>
<keyword evidence="2" id="KW-1185">Reference proteome</keyword>
<proteinExistence type="predicted"/>
<dbReference type="InterPro" id="IPR038765">
    <property type="entry name" value="Papain-like_cys_pep_sf"/>
</dbReference>
<gene>
    <name evidence="1" type="ORF">PIB30_015486</name>
</gene>
<dbReference type="EMBL" id="JASCZI010181285">
    <property type="protein sequence ID" value="MED6181014.1"/>
    <property type="molecule type" value="Genomic_DNA"/>
</dbReference>
<evidence type="ECO:0000313" key="1">
    <source>
        <dbReference type="EMBL" id="MED6181014.1"/>
    </source>
</evidence>
<evidence type="ECO:0008006" key="3">
    <source>
        <dbReference type="Google" id="ProtNLM"/>
    </source>
</evidence>
<protein>
    <recommendedName>
        <fullName evidence="3">Ubiquitin-like protease family profile domain-containing protein</fullName>
    </recommendedName>
</protein>